<dbReference type="PANTHER" id="PTHR43065:SF10">
    <property type="entry name" value="PEROXIDE STRESS-ACTIVATED HISTIDINE KINASE MAK3"/>
    <property type="match status" value="1"/>
</dbReference>
<keyword evidence="4" id="KW-0808">Transferase</keyword>
<proteinExistence type="predicted"/>
<evidence type="ECO:0000256" key="7">
    <source>
        <dbReference type="ARBA" id="ARBA00022840"/>
    </source>
</evidence>
<keyword evidence="7" id="KW-0067">ATP-binding</keyword>
<dbReference type="SMART" id="SM00387">
    <property type="entry name" value="HATPase_c"/>
    <property type="match status" value="1"/>
</dbReference>
<organism evidence="13 14">
    <name type="scientific">Leptolyngbya iicbica LK</name>
    <dbReference type="NCBI Taxonomy" id="2294035"/>
    <lineage>
        <taxon>Bacteria</taxon>
        <taxon>Bacillati</taxon>
        <taxon>Cyanobacteriota</taxon>
        <taxon>Cyanophyceae</taxon>
        <taxon>Leptolyngbyales</taxon>
        <taxon>Leptolyngbyaceae</taxon>
        <taxon>Leptolyngbya group</taxon>
        <taxon>Leptolyngbya</taxon>
        <taxon>Leptolyngbya iicbica</taxon>
    </lineage>
</organism>
<evidence type="ECO:0000256" key="1">
    <source>
        <dbReference type="ARBA" id="ARBA00000085"/>
    </source>
</evidence>
<evidence type="ECO:0000256" key="5">
    <source>
        <dbReference type="ARBA" id="ARBA00022741"/>
    </source>
</evidence>
<gene>
    <name evidence="13" type="ORF">DYY88_04460</name>
</gene>
<dbReference type="Gene3D" id="3.30.450.20">
    <property type="entry name" value="PAS domain"/>
    <property type="match status" value="1"/>
</dbReference>
<dbReference type="Gene3D" id="1.10.287.130">
    <property type="match status" value="1"/>
</dbReference>
<keyword evidence="6" id="KW-0418">Kinase</keyword>
<evidence type="ECO:0000313" key="13">
    <source>
        <dbReference type="EMBL" id="RZM82498.1"/>
    </source>
</evidence>
<keyword evidence="9" id="KW-0175">Coiled coil</keyword>
<feature type="transmembrane region" description="Helical" evidence="11">
    <location>
        <begin position="480"/>
        <end position="502"/>
    </location>
</feature>
<evidence type="ECO:0000313" key="14">
    <source>
        <dbReference type="Proteomes" id="UP000292459"/>
    </source>
</evidence>
<feature type="transmembrane region" description="Helical" evidence="11">
    <location>
        <begin position="409"/>
        <end position="429"/>
    </location>
</feature>
<reference evidence="13 14" key="1">
    <citation type="submission" date="2018-11" db="EMBL/GenBank/DDBJ databases">
        <title>Whole genome sequencing of an environmental sample.</title>
        <authorList>
            <person name="Sarangi A.N."/>
            <person name="Singh D."/>
            <person name="Tripathy S."/>
        </authorList>
    </citation>
    <scope>NUCLEOTIDE SEQUENCE [LARGE SCALE GENOMIC DNA]</scope>
    <source>
        <strain evidence="13 14">Lakshadweep</strain>
    </source>
</reference>
<dbReference type="PANTHER" id="PTHR43065">
    <property type="entry name" value="SENSOR HISTIDINE KINASE"/>
    <property type="match status" value="1"/>
</dbReference>
<comment type="catalytic activity">
    <reaction evidence="1">
        <text>ATP + protein L-histidine = ADP + protein N-phospho-L-histidine.</text>
        <dbReference type="EC" id="2.7.13.3"/>
    </reaction>
</comment>
<protein>
    <recommendedName>
        <fullName evidence="2">histidine kinase</fullName>
        <ecNumber evidence="2">2.7.13.3</ecNumber>
    </recommendedName>
</protein>
<keyword evidence="5" id="KW-0547">Nucleotide-binding</keyword>
<keyword evidence="3" id="KW-0597">Phosphoprotein</keyword>
<dbReference type="InterPro" id="IPR004358">
    <property type="entry name" value="Sig_transdc_His_kin-like_C"/>
</dbReference>
<evidence type="ECO:0000256" key="8">
    <source>
        <dbReference type="ARBA" id="ARBA00023012"/>
    </source>
</evidence>
<dbReference type="GO" id="GO:0000155">
    <property type="term" value="F:phosphorelay sensor kinase activity"/>
    <property type="evidence" value="ECO:0007669"/>
    <property type="project" value="InterPro"/>
</dbReference>
<dbReference type="InterPro" id="IPR036097">
    <property type="entry name" value="HisK_dim/P_sf"/>
</dbReference>
<dbReference type="SMART" id="SM00388">
    <property type="entry name" value="HisKA"/>
    <property type="match status" value="1"/>
</dbReference>
<feature type="transmembrane region" description="Helical" evidence="11">
    <location>
        <begin position="352"/>
        <end position="371"/>
    </location>
</feature>
<feature type="transmembrane region" description="Helical" evidence="11">
    <location>
        <begin position="183"/>
        <end position="208"/>
    </location>
</feature>
<feature type="transmembrane region" description="Helical" evidence="11">
    <location>
        <begin position="514"/>
        <end position="537"/>
    </location>
</feature>
<dbReference type="CDD" id="cd00082">
    <property type="entry name" value="HisKA"/>
    <property type="match status" value="1"/>
</dbReference>
<evidence type="ECO:0000256" key="4">
    <source>
        <dbReference type="ARBA" id="ARBA00022679"/>
    </source>
</evidence>
<keyword evidence="8" id="KW-0902">Two-component regulatory system</keyword>
<dbReference type="InterPro" id="IPR003594">
    <property type="entry name" value="HATPase_dom"/>
</dbReference>
<evidence type="ECO:0000256" key="2">
    <source>
        <dbReference type="ARBA" id="ARBA00012438"/>
    </source>
</evidence>
<dbReference type="SUPFAM" id="SSF55874">
    <property type="entry name" value="ATPase domain of HSP90 chaperone/DNA topoisomerase II/histidine kinase"/>
    <property type="match status" value="1"/>
</dbReference>
<feature type="transmembrane region" description="Helical" evidence="11">
    <location>
        <begin position="377"/>
        <end position="397"/>
    </location>
</feature>
<feature type="transmembrane region" description="Helical" evidence="11">
    <location>
        <begin position="300"/>
        <end position="325"/>
    </location>
</feature>
<feature type="transmembrane region" description="Helical" evidence="11">
    <location>
        <begin position="258"/>
        <end position="280"/>
    </location>
</feature>
<feature type="transmembrane region" description="Helical" evidence="11">
    <location>
        <begin position="70"/>
        <end position="88"/>
    </location>
</feature>
<comment type="caution">
    <text evidence="13">The sequence shown here is derived from an EMBL/GenBank/DDBJ whole genome shotgun (WGS) entry which is preliminary data.</text>
</comment>
<dbReference type="AlphaFoldDB" id="A0A4Q7EHJ7"/>
<dbReference type="SMART" id="SM00091">
    <property type="entry name" value="PAS"/>
    <property type="match status" value="1"/>
</dbReference>
<dbReference type="InterPro" id="IPR005467">
    <property type="entry name" value="His_kinase_dom"/>
</dbReference>
<sequence length="981" mass="105886">MPVSRLPRQAAGLTFRYGFAPPFTSLMTASPPPISRLPRSLSSFETWGFGLTGLLLWLGIAPAMQIELGWQALAVWLPGTVVGMLINLQVQRLGQQWADLAGGTPSYLSRLWPEAPWLATYGALGYYISWVAVLPVNAIVLTDLVQANLAPFGIDCPTVPLQVGFTAIAFIVAFSGTRALGVLHLFFVVPAVSLVLLFCLQGIGWVALSQTVSEITWGTFAIGDWAKWYVVASYAVYACESGAAFVADSRYPQKTLQILPIAAALIPIVYLVGSWLLLQLGSADADITTPYEQLLAASPFWGEGAAFVVTFLLASASLLSCATAVSNSPRMLYQLSLDGQLPPVFAQVSRQGILGVGLLVTMMLSIAFLWWGDIAQIVFVTGLGWLVSFVIFHGGLWRQRQQAYVRWARASLVFAILEGLIVMVGGIAWNSFDLVLGLLLPLGIWAICQLVGLIPAAGWHWGERDRPFSHTLNAPQQDWALVQIGGLIGLLSGAMTVSWFIHGQIDRLPLTNQVNVLVVVLMIGAAVGVAIAGWTTLPQITLIGAAREQAEQFFNMAADSILVLQTDGTILQANAASQSLFQSDEAALQGRSLYALLPDLRPTADVRGPTINVPLTVQLASHTLEVTLSNAMVDPVSDVPTPTEQLVAVIRDITERQAAEDALRQKATELQQLLTRLTQTQSQLVQAEKMSSLGQLVAGVAHEINNPLSFIAGNIDFAQDYALDLMQAIEVYQKTYPNPPANVTQTLSRLDVDFLCKDFPKLLASMQDGSQRILSIVQSLKNFSRHEESPTKEVNLYHGLESSLVILRNRLKASGPRPEIKVVQQLAPLPLVECFPSAVNQVLMNLLVNAIDALESVALNETDTPTITITGQPQTYDNVPGVALTVADNGPGIPEHLRDRLCDPFFTTKPIGKGTGLGLAISYQVIVDNHQGRFTIESEPGQGAQFHIWLPQSLQSRPPSAPLTDPPSQTAAGVAATEAGS</sequence>
<dbReference type="InterPro" id="IPR036890">
    <property type="entry name" value="HATPase_C_sf"/>
</dbReference>
<dbReference type="EMBL" id="QVFV01000001">
    <property type="protein sequence ID" value="RZM82498.1"/>
    <property type="molecule type" value="Genomic_DNA"/>
</dbReference>
<keyword evidence="14" id="KW-1185">Reference proteome</keyword>
<evidence type="ECO:0000256" key="11">
    <source>
        <dbReference type="SAM" id="Phobius"/>
    </source>
</evidence>
<dbReference type="InterPro" id="IPR035965">
    <property type="entry name" value="PAS-like_dom_sf"/>
</dbReference>
<dbReference type="RefSeq" id="WP_084606975.1">
    <property type="nucleotide sequence ID" value="NZ_QVFV01000001.1"/>
</dbReference>
<dbReference type="InterPro" id="IPR003661">
    <property type="entry name" value="HisK_dim/P_dom"/>
</dbReference>
<accession>A0A4Q7EHJ7</accession>
<keyword evidence="11" id="KW-0812">Transmembrane</keyword>
<feature type="domain" description="Histidine kinase" evidence="12">
    <location>
        <begin position="699"/>
        <end position="954"/>
    </location>
</feature>
<dbReference type="GO" id="GO:0005524">
    <property type="term" value="F:ATP binding"/>
    <property type="evidence" value="ECO:0007669"/>
    <property type="project" value="UniProtKB-KW"/>
</dbReference>
<dbReference type="SUPFAM" id="SSF55785">
    <property type="entry name" value="PYP-like sensor domain (PAS domain)"/>
    <property type="match status" value="1"/>
</dbReference>
<evidence type="ECO:0000256" key="9">
    <source>
        <dbReference type="SAM" id="Coils"/>
    </source>
</evidence>
<dbReference type="PRINTS" id="PR00344">
    <property type="entry name" value="BCTRLSENSOR"/>
</dbReference>
<dbReference type="Pfam" id="PF02518">
    <property type="entry name" value="HATPase_c"/>
    <property type="match status" value="1"/>
</dbReference>
<evidence type="ECO:0000256" key="10">
    <source>
        <dbReference type="SAM" id="MobiDB-lite"/>
    </source>
</evidence>
<keyword evidence="11" id="KW-0472">Membrane</keyword>
<evidence type="ECO:0000256" key="6">
    <source>
        <dbReference type="ARBA" id="ARBA00022777"/>
    </source>
</evidence>
<dbReference type="Proteomes" id="UP000292459">
    <property type="component" value="Unassembled WGS sequence"/>
</dbReference>
<evidence type="ECO:0000256" key="3">
    <source>
        <dbReference type="ARBA" id="ARBA00022553"/>
    </source>
</evidence>
<dbReference type="SUPFAM" id="SSF47384">
    <property type="entry name" value="Homodimeric domain of signal transducing histidine kinase"/>
    <property type="match status" value="1"/>
</dbReference>
<dbReference type="Gene3D" id="3.30.565.10">
    <property type="entry name" value="Histidine kinase-like ATPase, C-terminal domain"/>
    <property type="match status" value="1"/>
</dbReference>
<dbReference type="InterPro" id="IPR000014">
    <property type="entry name" value="PAS"/>
</dbReference>
<dbReference type="CDD" id="cd00130">
    <property type="entry name" value="PAS"/>
    <property type="match status" value="1"/>
</dbReference>
<dbReference type="EC" id="2.7.13.3" evidence="2"/>
<feature type="coiled-coil region" evidence="9">
    <location>
        <begin position="656"/>
        <end position="690"/>
    </location>
</feature>
<name>A0A4Q7EHJ7_9CYAN</name>
<feature type="region of interest" description="Disordered" evidence="10">
    <location>
        <begin position="954"/>
        <end position="981"/>
    </location>
</feature>
<dbReference type="PROSITE" id="PS50109">
    <property type="entry name" value="HIS_KIN"/>
    <property type="match status" value="1"/>
</dbReference>
<evidence type="ECO:0000259" key="12">
    <source>
        <dbReference type="PROSITE" id="PS50109"/>
    </source>
</evidence>
<feature type="transmembrane region" description="Helical" evidence="11">
    <location>
        <begin position="159"/>
        <end position="176"/>
    </location>
</feature>
<feature type="transmembrane region" description="Helical" evidence="11">
    <location>
        <begin position="118"/>
        <end position="139"/>
    </location>
</feature>
<dbReference type="Gene3D" id="1.20.1740.10">
    <property type="entry name" value="Amino acid/polyamine transporter I"/>
    <property type="match status" value="1"/>
</dbReference>
<dbReference type="OrthoDB" id="9773246at2"/>
<feature type="transmembrane region" description="Helical" evidence="11">
    <location>
        <begin position="46"/>
        <end position="64"/>
    </location>
</feature>
<keyword evidence="11" id="KW-1133">Transmembrane helix</keyword>